<dbReference type="GO" id="GO:0004222">
    <property type="term" value="F:metalloendopeptidase activity"/>
    <property type="evidence" value="ECO:0007669"/>
    <property type="project" value="TreeGrafter"/>
</dbReference>
<name>A0A7W9X3X8_9BURK</name>
<dbReference type="InterPro" id="IPR008756">
    <property type="entry name" value="Peptidase_M56"/>
</dbReference>
<dbReference type="CDD" id="cd07341">
    <property type="entry name" value="M56_BlaR1_MecR1_like"/>
    <property type="match status" value="1"/>
</dbReference>
<keyword evidence="1" id="KW-1133">Transmembrane helix</keyword>
<keyword evidence="5" id="KW-1185">Reference proteome</keyword>
<dbReference type="Gene3D" id="2.70.70.10">
    <property type="entry name" value="Glucose Permease (Domain IIA)"/>
    <property type="match status" value="1"/>
</dbReference>
<feature type="transmembrane region" description="Helical" evidence="1">
    <location>
        <begin position="115"/>
        <end position="136"/>
    </location>
</feature>
<dbReference type="AlphaFoldDB" id="A0A7W9X3X8"/>
<evidence type="ECO:0000259" key="2">
    <source>
        <dbReference type="Pfam" id="PF01551"/>
    </source>
</evidence>
<feature type="transmembrane region" description="Helical" evidence="1">
    <location>
        <begin position="333"/>
        <end position="353"/>
    </location>
</feature>
<feature type="domain" description="Peptidase M56" evidence="3">
    <location>
        <begin position="21"/>
        <end position="287"/>
    </location>
</feature>
<dbReference type="CDD" id="cd12797">
    <property type="entry name" value="M23_peptidase"/>
    <property type="match status" value="1"/>
</dbReference>
<protein>
    <submittedName>
        <fullName evidence="4">Murein DD-endopeptidase MepM/ murein hydrolase activator NlpD</fullName>
    </submittedName>
</protein>
<evidence type="ECO:0000256" key="1">
    <source>
        <dbReference type="SAM" id="Phobius"/>
    </source>
</evidence>
<evidence type="ECO:0000313" key="5">
    <source>
        <dbReference type="Proteomes" id="UP000540787"/>
    </source>
</evidence>
<accession>A0A7W9X3X8</accession>
<organism evidence="4 5">
    <name type="scientific">Massilia aurea</name>
    <dbReference type="NCBI Taxonomy" id="373040"/>
    <lineage>
        <taxon>Bacteria</taxon>
        <taxon>Pseudomonadati</taxon>
        <taxon>Pseudomonadota</taxon>
        <taxon>Betaproteobacteria</taxon>
        <taxon>Burkholderiales</taxon>
        <taxon>Oxalobacteraceae</taxon>
        <taxon>Telluria group</taxon>
        <taxon>Massilia</taxon>
    </lineage>
</organism>
<dbReference type="InterPro" id="IPR050570">
    <property type="entry name" value="Cell_wall_metabolism_enzyme"/>
</dbReference>
<proteinExistence type="predicted"/>
<comment type="caution">
    <text evidence="4">The sequence shown here is derived from an EMBL/GenBank/DDBJ whole genome shotgun (WGS) entry which is preliminary data.</text>
</comment>
<evidence type="ECO:0000313" key="4">
    <source>
        <dbReference type="EMBL" id="MBB6135978.1"/>
    </source>
</evidence>
<keyword evidence="1" id="KW-0472">Membrane</keyword>
<sequence length="522" mass="55983">MMTGSWLLVHFAVACAGSLVLAFALSMLLRLAARRWPALLAHRSVWLGGQAAVVLVFLLAAAPLPLPRSAIAPALILPAPAAQHALTVEPDVLPPLTQATLALPPAPAQDPIDTVLRYLPVAWLAAYLAGLTFHAVKRLRMQRCWTVLLRQTRRVDDAELRAWPGMTPAQRTVIAGRLTVRTIDLPISPMLHGVRRPSLLLPAHVSALDVRQQQMIVEHELTHWRRADPLWLTVSGMLALLFWFNRPYQRLDGALREAVELGCDDAVLSGASNRERQGYAGALVAQLRRQAGLQAGWKPGWQAGAAFGSPGIVGRVQRMQAARPPRLSAQGRLLVGGGVAALALLGAALQPAFSASAPILAPTPPIAPHAPLATWRYPLDQPRITSLYGVLSPSVPKGHHGIDLAAPRGTPVLAVAAGTVLEAAFDAAWGHYVRVGHGADTSSLLIHLDRIDVAPGQRVKAGDLLGTSGASGKATGPHLHLEYWEGRQRLDPVQMLPDLLQHATKKAIARREAQGNPVPTDR</sequence>
<dbReference type="EMBL" id="JACHBX010000005">
    <property type="protein sequence ID" value="MBB6135978.1"/>
    <property type="molecule type" value="Genomic_DNA"/>
</dbReference>
<feature type="transmembrane region" description="Helical" evidence="1">
    <location>
        <begin position="45"/>
        <end position="66"/>
    </location>
</feature>
<feature type="domain" description="M23ase beta-sheet core" evidence="2">
    <location>
        <begin position="398"/>
        <end position="492"/>
    </location>
</feature>
<keyword evidence="4" id="KW-0378">Hydrolase</keyword>
<dbReference type="PANTHER" id="PTHR21666:SF270">
    <property type="entry name" value="MUREIN HYDROLASE ACTIVATOR ENVC"/>
    <property type="match status" value="1"/>
</dbReference>
<dbReference type="InterPro" id="IPR011055">
    <property type="entry name" value="Dup_hybrid_motif"/>
</dbReference>
<reference evidence="4 5" key="1">
    <citation type="submission" date="2020-08" db="EMBL/GenBank/DDBJ databases">
        <title>The Agave Microbiome: Exploring the role of microbial communities in plant adaptations to desert environments.</title>
        <authorList>
            <person name="Partida-Martinez L.P."/>
        </authorList>
    </citation>
    <scope>NUCLEOTIDE SEQUENCE [LARGE SCALE GENOMIC DNA]</scope>
    <source>
        <strain evidence="4 5">AT3.2</strain>
    </source>
</reference>
<feature type="transmembrane region" description="Helical" evidence="1">
    <location>
        <begin position="6"/>
        <end position="33"/>
    </location>
</feature>
<evidence type="ECO:0000259" key="3">
    <source>
        <dbReference type="Pfam" id="PF05569"/>
    </source>
</evidence>
<dbReference type="Proteomes" id="UP000540787">
    <property type="component" value="Unassembled WGS sequence"/>
</dbReference>
<dbReference type="InterPro" id="IPR016047">
    <property type="entry name" value="M23ase_b-sheet_dom"/>
</dbReference>
<dbReference type="SUPFAM" id="SSF51261">
    <property type="entry name" value="Duplicated hybrid motif"/>
    <property type="match status" value="1"/>
</dbReference>
<dbReference type="Pfam" id="PF01551">
    <property type="entry name" value="Peptidase_M23"/>
    <property type="match status" value="1"/>
</dbReference>
<dbReference type="Pfam" id="PF05569">
    <property type="entry name" value="Peptidase_M56"/>
    <property type="match status" value="1"/>
</dbReference>
<gene>
    <name evidence="4" type="ORF">HD842_004155</name>
</gene>
<keyword evidence="1" id="KW-0812">Transmembrane</keyword>
<dbReference type="PANTHER" id="PTHR21666">
    <property type="entry name" value="PEPTIDASE-RELATED"/>
    <property type="match status" value="1"/>
</dbReference>